<name>K1YWP5_9BACT</name>
<evidence type="ECO:0000313" key="1">
    <source>
        <dbReference type="EMBL" id="EKD29679.1"/>
    </source>
</evidence>
<comment type="caution">
    <text evidence="1">The sequence shown here is derived from an EMBL/GenBank/DDBJ whole genome shotgun (WGS) entry which is preliminary data.</text>
</comment>
<dbReference type="EMBL" id="AMFJ01034320">
    <property type="protein sequence ID" value="EKD29679.1"/>
    <property type="molecule type" value="Genomic_DNA"/>
</dbReference>
<dbReference type="AlphaFoldDB" id="K1YWP5"/>
<reference evidence="1" key="1">
    <citation type="journal article" date="2012" name="Science">
        <title>Fermentation, hydrogen, and sulfur metabolism in multiple uncultivated bacterial phyla.</title>
        <authorList>
            <person name="Wrighton K.C."/>
            <person name="Thomas B.C."/>
            <person name="Sharon I."/>
            <person name="Miller C.S."/>
            <person name="Castelle C.J."/>
            <person name="VerBerkmoes N.C."/>
            <person name="Wilkins M.J."/>
            <person name="Hettich R.L."/>
            <person name="Lipton M.S."/>
            <person name="Williams K.H."/>
            <person name="Long P.E."/>
            <person name="Banfield J.F."/>
        </authorList>
    </citation>
    <scope>NUCLEOTIDE SEQUENCE [LARGE SCALE GENOMIC DNA]</scope>
</reference>
<gene>
    <name evidence="1" type="ORF">ACD_78C00320G0018</name>
</gene>
<proteinExistence type="predicted"/>
<accession>K1YWP5</accession>
<sequence>MHLSTLFDPEASVIADQLTFYCERFELSREDIEELKEKKLVRLVETDGLPKTIPCQVLVQCETVTRAKITFFNHTFVLPQAVYDDPFLNRDLIEASERHGGFWLEILVPLKDSGIELGFSYES</sequence>
<organism evidence="1">
    <name type="scientific">uncultured bacterium</name>
    <name type="common">gcode 4</name>
    <dbReference type="NCBI Taxonomy" id="1234023"/>
    <lineage>
        <taxon>Bacteria</taxon>
        <taxon>environmental samples</taxon>
    </lineage>
</organism>
<protein>
    <submittedName>
        <fullName evidence="1">Uncharacterized protein</fullName>
    </submittedName>
</protein>